<reference evidence="1" key="1">
    <citation type="submission" date="2021-03" db="EMBL/GenBank/DDBJ databases">
        <title>Chromosome level genome of the anhydrobiotic midge Polypedilum vanderplanki.</title>
        <authorList>
            <person name="Yoshida Y."/>
            <person name="Kikawada T."/>
            <person name="Gusev O."/>
        </authorList>
    </citation>
    <scope>NUCLEOTIDE SEQUENCE</scope>
    <source>
        <strain evidence="1">NIAS01</strain>
        <tissue evidence="1">Whole body or cell culture</tissue>
    </source>
</reference>
<comment type="caution">
    <text evidence="1">The sequence shown here is derived from an EMBL/GenBank/DDBJ whole genome shotgun (WGS) entry which is preliminary data.</text>
</comment>
<keyword evidence="2" id="KW-1185">Reference proteome</keyword>
<protein>
    <submittedName>
        <fullName evidence="1">Uncharacterized protein</fullName>
    </submittedName>
</protein>
<proteinExistence type="predicted"/>
<sequence>MAKFDLVDDNADFDIFNCINDDFLIEGISYIDNNNANMERSSTPIAGTSKSFSNSVDEQKSFLMEYKMEEFDPYLVELEEVMSNSLDENHSNLISKTLSGIPLIEVDANTNSIPKTELMLIKAPENVDDKMLEKLPSLLLKKSTLKAIDKASESVDGVVIPTLLLTEYAKPVRRAPLSVVQPIIQCTIEHGNKQASKTENKGKKLRKRKQSFVFPREDGLIFLSDAETSPKRA</sequence>
<dbReference type="AlphaFoldDB" id="A0A9J6BU62"/>
<dbReference type="Proteomes" id="UP001107558">
    <property type="component" value="Chromosome 3"/>
</dbReference>
<name>A0A9J6BU62_POLVA</name>
<evidence type="ECO:0000313" key="1">
    <source>
        <dbReference type="EMBL" id="KAG5673101.1"/>
    </source>
</evidence>
<organism evidence="1 2">
    <name type="scientific">Polypedilum vanderplanki</name>
    <name type="common">Sleeping chironomid midge</name>
    <dbReference type="NCBI Taxonomy" id="319348"/>
    <lineage>
        <taxon>Eukaryota</taxon>
        <taxon>Metazoa</taxon>
        <taxon>Ecdysozoa</taxon>
        <taxon>Arthropoda</taxon>
        <taxon>Hexapoda</taxon>
        <taxon>Insecta</taxon>
        <taxon>Pterygota</taxon>
        <taxon>Neoptera</taxon>
        <taxon>Endopterygota</taxon>
        <taxon>Diptera</taxon>
        <taxon>Nematocera</taxon>
        <taxon>Chironomoidea</taxon>
        <taxon>Chironomidae</taxon>
        <taxon>Chironominae</taxon>
        <taxon>Polypedilum</taxon>
        <taxon>Polypedilum</taxon>
    </lineage>
</organism>
<accession>A0A9J6BU62</accession>
<dbReference type="EMBL" id="JADBJN010000003">
    <property type="protein sequence ID" value="KAG5673101.1"/>
    <property type="molecule type" value="Genomic_DNA"/>
</dbReference>
<gene>
    <name evidence="1" type="ORF">PVAND_003175</name>
</gene>
<evidence type="ECO:0000313" key="2">
    <source>
        <dbReference type="Proteomes" id="UP001107558"/>
    </source>
</evidence>